<protein>
    <submittedName>
        <fullName evidence="1">DUF5682 family protein</fullName>
    </submittedName>
</protein>
<evidence type="ECO:0000313" key="3">
    <source>
        <dbReference type="Proteomes" id="UP000237447"/>
    </source>
</evidence>
<accession>A0AAE5VPU7</accession>
<gene>
    <name evidence="2" type="ORF">CPJ18_10970</name>
    <name evidence="1" type="ORF">RMS29_23910</name>
</gene>
<dbReference type="Proteomes" id="UP000237447">
    <property type="component" value="Unassembled WGS sequence"/>
</dbReference>
<dbReference type="RefSeq" id="WP_103658225.1">
    <property type="nucleotide sequence ID" value="NZ_CP192765.1"/>
</dbReference>
<organism evidence="2 3">
    <name type="scientific">Agrobacterium rosae</name>
    <dbReference type="NCBI Taxonomy" id="1972867"/>
    <lineage>
        <taxon>Bacteria</taxon>
        <taxon>Pseudomonadati</taxon>
        <taxon>Pseudomonadota</taxon>
        <taxon>Alphaproteobacteria</taxon>
        <taxon>Hyphomicrobiales</taxon>
        <taxon>Rhizobiaceae</taxon>
        <taxon>Rhizobium/Agrobacterium group</taxon>
        <taxon>Agrobacterium</taxon>
    </lineage>
</organism>
<dbReference type="EMBL" id="NXEJ01000005">
    <property type="protein sequence ID" value="POO51978.1"/>
    <property type="molecule type" value="Genomic_DNA"/>
</dbReference>
<proteinExistence type="predicted"/>
<reference evidence="1 4" key="2">
    <citation type="journal article" date="2023" name="Phytobiomes J">
        <title>Deciphering the key players within the bacterial microbiota associated with aerial crown gall tumors on rhododendron: Insights into the gallobiome.</title>
        <authorList>
            <person name="Kuzmanovic N."/>
            <person name="Nesme J."/>
            <person name="Wolf J."/>
            <person name="Neumann-Schaal M."/>
            <person name="Petersen J."/>
            <person name="Fernandez-Gnecco G."/>
            <person name="Sproeer C."/>
            <person name="Bunk B."/>
            <person name="Overmann J."/>
            <person name="Sorensen S.J."/>
            <person name="Idczak E."/>
            <person name="Smalla K."/>
        </authorList>
    </citation>
    <scope>NUCLEOTIDE SEQUENCE [LARGE SCALE GENOMIC DNA]</scope>
    <source>
        <strain evidence="1">Rho-14.1</strain>
        <strain evidence="4">rho-14.1</strain>
    </source>
</reference>
<evidence type="ECO:0000313" key="2">
    <source>
        <dbReference type="EMBL" id="POO51978.1"/>
    </source>
</evidence>
<dbReference type="InterPro" id="IPR043737">
    <property type="entry name" value="DUF5682"/>
</dbReference>
<evidence type="ECO:0000313" key="1">
    <source>
        <dbReference type="EMBL" id="MDX8332263.1"/>
    </source>
</evidence>
<comment type="caution">
    <text evidence="2">The sequence shown here is derived from an EMBL/GenBank/DDBJ whole genome shotgun (WGS) entry which is preliminary data.</text>
</comment>
<reference evidence="2 3" key="1">
    <citation type="journal article" date="2018" name="Syst. Appl. Microbiol.">
        <title>Agrobacterium rosae sp. nov., isolated from galls on different agricultural crops.</title>
        <authorList>
            <person name="Kuzmanovic N."/>
            <person name="Pulawska J."/>
            <person name="Smalla K."/>
            <person name="Nesme X."/>
        </authorList>
    </citation>
    <scope>NUCLEOTIDE SEQUENCE [LARGE SCALE GENOMIC DNA]</scope>
    <source>
        <strain evidence="2 3">NCPPB 1650</strain>
    </source>
</reference>
<dbReference type="AlphaFoldDB" id="A0AAE5VPU7"/>
<dbReference type="GeneID" id="86879864"/>
<dbReference type="EMBL" id="JAVRAD010000015">
    <property type="protein sequence ID" value="MDX8332263.1"/>
    <property type="molecule type" value="Genomic_DNA"/>
</dbReference>
<keyword evidence="4" id="KW-1185">Reference proteome</keyword>
<dbReference type="Proteomes" id="UP001277561">
    <property type="component" value="Unassembled WGS sequence"/>
</dbReference>
<evidence type="ECO:0000313" key="4">
    <source>
        <dbReference type="Proteomes" id="UP001277561"/>
    </source>
</evidence>
<dbReference type="Pfam" id="PF18934">
    <property type="entry name" value="DUF5682"/>
    <property type="match status" value="1"/>
</dbReference>
<name>A0AAE5VPU7_9HYPH</name>
<sequence length="776" mass="84464">MQPGISSHPDPDEQCSSNDRLIVIGVRHHSPACAQLVRRTIEDHRPAFVLIEGPTDFNPHIDDLRLAHQLPLAIFSFHSTPRRVHASYSPFCSYSPEWQALQAAWSTGARPLFCDLPAWHPDFGDRTNRYADQHGKRAAAVERAAANALGEDGRDAFWDAIAEQSPPEELGERLAYYFDLLRPDGAEDPQELARERYMAAHAAWALREAKDRKVVLICGGWHAQAIRMLARQADGDIPAIPPLDEGERAGSYVVPYEYRRLDRFAGYASGMPSPAYYEDVFAYGLDQAADNAQNAIAASLRAAGQVVSTADRVAWHAHAKVLSMARGHRSVLRADLLDAALATLVKDALDLPAAWTREGALRSGTHPALVAMLRALTGERCGKLAPGTRQPPLMGDIRVRLDELGLMPEPRPRNLVLDWNVPLDRERAHLLHALCILGIPGIDRGGEPTALGTVAPKETFRLVIHRDADGAQIEASRWGGTVPMAAAAVLSDRAEHAGDDLESLSACLADALFAGLLALENELTERIAAGLASSHDIRAIGAAGLEVVRLYRFGEVFGEAAHKALGRLCEAVFARVMWIMEVIRNEDEGIRSIRALLACRDMMRDCPTPNMDISSFIAGLERCVSNPETPAALSGAAFGTLIACGKTFPDDVCGRMQRFSGPDRLGDFLSGLFALAREDISKSVSVIGSVTAMVEGWTDEAFLRALPSLRRAFSFFPPRERERLAGAIVRSHGGNEAQAEVQAMAWMRQSTPMADQASAIALEATVARRLAEAGLI</sequence>